<comment type="caution">
    <text evidence="8">The sequence shown here is derived from an EMBL/GenBank/DDBJ whole genome shotgun (WGS) entry which is preliminary data.</text>
</comment>
<dbReference type="InterPro" id="IPR050448">
    <property type="entry name" value="OpgB/LTA_synthase_biosynth"/>
</dbReference>
<evidence type="ECO:0000313" key="9">
    <source>
        <dbReference type="Proteomes" id="UP000644693"/>
    </source>
</evidence>
<dbReference type="PANTHER" id="PTHR47371:SF3">
    <property type="entry name" value="PHOSPHOGLYCEROL TRANSFERASE I"/>
    <property type="match status" value="1"/>
</dbReference>
<protein>
    <recommendedName>
        <fullName evidence="7">Sulfatase N-terminal domain-containing protein</fullName>
    </recommendedName>
</protein>
<sequence length="763" mass="82778">MFYHLSAGPQGAGLAEYWQIMALMTGIIFAGFLLCIWLLWMPGRGQSGSAFVYALLLVGLLACLAVHPATNDSLAVNNWALYGDRGLVWSRFRDNAANGGELRFADVYREPPRRVESDAARNLVILYAESMERTYFDEKRFPGLITELRALEKESVSYINIAGLEGTGFTIGGMVASQCGLPLITAGNANSMDGMDAFMPEARCLGDIFKSSGYHLEYMGGADLSFAGKGEFYTTHGFDNVSGLQELKPLLTDTNYVSNWGLYDDALLPLFVNRFQSLVSLGEPFALVGLTMDTHHPSGHASRSCEDVQYQDGSNAMLNAVKCADAMVAAVVRQLRALPGAENTVFVVASDHLALKNDAWGTLNAGPRRNLLMVFAPDSESDTENALGSTLDTAPAILRYMGMPEASVGLGRDLIHEKTGVRSQPRATDLVLSWRNAYKQFWNYPEAFERITALPGERAVELDKRRFDVPVLITFDKAEVESIQFASGTKLTLDRAVAAMTPEQSLLWIDACQRVRAMSLVLERTGLCVFAGKWGSRQADTLLLTNDQSYEAADIAAFGAMPLNKKSIERRRRNLASLRAFNEPSLRQSSISLPGLDVNRNIEIRSTGGPGASSFIKVDGVRVNFSRGLNLVALAESGEIQTLGNVDPCGLEESQPMPTLRQFLDAASTSQATADGSVSMDVSRGNLAVIVHDSARCTRSAGEAFEGLPIVEGLSLEVRQPYVALFAGGEKPTLITEYAGDRFSALSLTVSGGESATDITTSY</sequence>
<reference evidence="8" key="2">
    <citation type="submission" date="2020-09" db="EMBL/GenBank/DDBJ databases">
        <authorList>
            <person name="Sun Q."/>
            <person name="Kim S."/>
        </authorList>
    </citation>
    <scope>NUCLEOTIDE SEQUENCE</scope>
    <source>
        <strain evidence="8">KCTC 23430</strain>
    </source>
</reference>
<feature type="transmembrane region" description="Helical" evidence="6">
    <location>
        <begin position="51"/>
        <end position="69"/>
    </location>
</feature>
<evidence type="ECO:0000256" key="2">
    <source>
        <dbReference type="ARBA" id="ARBA00022475"/>
    </source>
</evidence>
<evidence type="ECO:0000256" key="4">
    <source>
        <dbReference type="ARBA" id="ARBA00022989"/>
    </source>
</evidence>
<dbReference type="Pfam" id="PF00884">
    <property type="entry name" value="Sulfatase"/>
    <property type="match status" value="1"/>
</dbReference>
<evidence type="ECO:0000256" key="6">
    <source>
        <dbReference type="SAM" id="Phobius"/>
    </source>
</evidence>
<keyword evidence="9" id="KW-1185">Reference proteome</keyword>
<accession>A0A918XIF1</accession>
<keyword evidence="4 6" id="KW-1133">Transmembrane helix</keyword>
<dbReference type="InterPro" id="IPR000917">
    <property type="entry name" value="Sulfatase_N"/>
</dbReference>
<dbReference type="GO" id="GO:0005886">
    <property type="term" value="C:plasma membrane"/>
    <property type="evidence" value="ECO:0007669"/>
    <property type="project" value="UniProtKB-SubCell"/>
</dbReference>
<dbReference type="SUPFAM" id="SSF53649">
    <property type="entry name" value="Alkaline phosphatase-like"/>
    <property type="match status" value="1"/>
</dbReference>
<evidence type="ECO:0000256" key="3">
    <source>
        <dbReference type="ARBA" id="ARBA00022692"/>
    </source>
</evidence>
<dbReference type="Gene3D" id="3.40.720.10">
    <property type="entry name" value="Alkaline Phosphatase, subunit A"/>
    <property type="match status" value="1"/>
</dbReference>
<keyword evidence="3 6" id="KW-0812">Transmembrane</keyword>
<feature type="transmembrane region" description="Helical" evidence="6">
    <location>
        <begin position="20"/>
        <end position="39"/>
    </location>
</feature>
<keyword evidence="5 6" id="KW-0472">Membrane</keyword>
<dbReference type="Proteomes" id="UP000644693">
    <property type="component" value="Unassembled WGS sequence"/>
</dbReference>
<dbReference type="EMBL" id="BMYM01000001">
    <property type="protein sequence ID" value="GHD32142.1"/>
    <property type="molecule type" value="Genomic_DNA"/>
</dbReference>
<organism evidence="8 9">
    <name type="scientific">Parahalioglobus pacificus</name>
    <dbReference type="NCBI Taxonomy" id="930806"/>
    <lineage>
        <taxon>Bacteria</taxon>
        <taxon>Pseudomonadati</taxon>
        <taxon>Pseudomonadota</taxon>
        <taxon>Gammaproteobacteria</taxon>
        <taxon>Cellvibrionales</taxon>
        <taxon>Halieaceae</taxon>
        <taxon>Parahalioglobus</taxon>
    </lineage>
</organism>
<dbReference type="InterPro" id="IPR017850">
    <property type="entry name" value="Alkaline_phosphatase_core_sf"/>
</dbReference>
<gene>
    <name evidence="8" type="ORF">GCM10007053_15940</name>
</gene>
<reference evidence="8" key="1">
    <citation type="journal article" date="2014" name="Int. J. Syst. Evol. Microbiol.">
        <title>Complete genome sequence of Corynebacterium casei LMG S-19264T (=DSM 44701T), isolated from a smear-ripened cheese.</title>
        <authorList>
            <consortium name="US DOE Joint Genome Institute (JGI-PGF)"/>
            <person name="Walter F."/>
            <person name="Albersmeier A."/>
            <person name="Kalinowski J."/>
            <person name="Ruckert C."/>
        </authorList>
    </citation>
    <scope>NUCLEOTIDE SEQUENCE</scope>
    <source>
        <strain evidence="8">KCTC 23430</strain>
    </source>
</reference>
<feature type="domain" description="Sulfatase N-terminal" evidence="7">
    <location>
        <begin position="121"/>
        <end position="403"/>
    </location>
</feature>
<keyword evidence="2" id="KW-1003">Cell membrane</keyword>
<evidence type="ECO:0000259" key="7">
    <source>
        <dbReference type="Pfam" id="PF00884"/>
    </source>
</evidence>
<dbReference type="PANTHER" id="PTHR47371">
    <property type="entry name" value="LIPOTEICHOIC ACID SYNTHASE"/>
    <property type="match status" value="1"/>
</dbReference>
<comment type="subcellular location">
    <subcellularLocation>
        <location evidence="1">Cell membrane</location>
        <topology evidence="1">Multi-pass membrane protein</topology>
    </subcellularLocation>
</comment>
<evidence type="ECO:0000256" key="1">
    <source>
        <dbReference type="ARBA" id="ARBA00004651"/>
    </source>
</evidence>
<dbReference type="AlphaFoldDB" id="A0A918XIF1"/>
<proteinExistence type="predicted"/>
<evidence type="ECO:0000256" key="5">
    <source>
        <dbReference type="ARBA" id="ARBA00023136"/>
    </source>
</evidence>
<dbReference type="CDD" id="cd16015">
    <property type="entry name" value="LTA_synthase"/>
    <property type="match status" value="1"/>
</dbReference>
<name>A0A918XIF1_9GAMM</name>
<evidence type="ECO:0000313" key="8">
    <source>
        <dbReference type="EMBL" id="GHD32142.1"/>
    </source>
</evidence>